<reference evidence="2 3" key="1">
    <citation type="journal article" date="2010" name="Int. J. Syst. Evol. Microbiol.">
        <title>Bacillus horneckiae sp. nov., isolated from a spacecraft-assembly clean room.</title>
        <authorList>
            <person name="Vaishampayan P."/>
            <person name="Probst A."/>
            <person name="Krishnamurthi S."/>
            <person name="Ghosh S."/>
            <person name="Osman S."/>
            <person name="McDowall A."/>
            <person name="Ruckmani A."/>
            <person name="Mayilraj S."/>
            <person name="Venkateswaran K."/>
        </authorList>
    </citation>
    <scope>NUCLEOTIDE SEQUENCE [LARGE SCALE GENOMIC DNA]</scope>
    <source>
        <strain evidence="3">1PO1SC</strain>
    </source>
</reference>
<name>A0A2N0ZJH8_9BACI</name>
<dbReference type="InterPro" id="IPR035167">
    <property type="entry name" value="DUF5316"/>
</dbReference>
<evidence type="ECO:0008006" key="4">
    <source>
        <dbReference type="Google" id="ProtNLM"/>
    </source>
</evidence>
<feature type="transmembrane region" description="Helical" evidence="1">
    <location>
        <begin position="73"/>
        <end position="94"/>
    </location>
</feature>
<evidence type="ECO:0000313" key="3">
    <source>
        <dbReference type="Proteomes" id="UP000233343"/>
    </source>
</evidence>
<keyword evidence="1" id="KW-0812">Transmembrane</keyword>
<protein>
    <recommendedName>
        <fullName evidence="4">DUF5316 domain-containing protein</fullName>
    </recommendedName>
</protein>
<evidence type="ECO:0000313" key="2">
    <source>
        <dbReference type="EMBL" id="PKG29651.1"/>
    </source>
</evidence>
<feature type="transmembrane region" description="Helical" evidence="1">
    <location>
        <begin position="27"/>
        <end position="52"/>
    </location>
</feature>
<organism evidence="2 3">
    <name type="scientific">Cytobacillus horneckiae</name>
    <dbReference type="NCBI Taxonomy" id="549687"/>
    <lineage>
        <taxon>Bacteria</taxon>
        <taxon>Bacillati</taxon>
        <taxon>Bacillota</taxon>
        <taxon>Bacilli</taxon>
        <taxon>Bacillales</taxon>
        <taxon>Bacillaceae</taxon>
        <taxon>Cytobacillus</taxon>
    </lineage>
</organism>
<keyword evidence="3" id="KW-1185">Reference proteome</keyword>
<accession>A0A2N0ZJH8</accession>
<dbReference type="RefSeq" id="WP_066192730.1">
    <property type="nucleotide sequence ID" value="NZ_JAMAUX010000007.1"/>
</dbReference>
<dbReference type="Proteomes" id="UP000233343">
    <property type="component" value="Unassembled WGS sequence"/>
</dbReference>
<gene>
    <name evidence="2" type="ORF">CWS20_07225</name>
</gene>
<comment type="caution">
    <text evidence="2">The sequence shown here is derived from an EMBL/GenBank/DDBJ whole genome shotgun (WGS) entry which is preliminary data.</text>
</comment>
<proteinExistence type="predicted"/>
<dbReference type="EMBL" id="PISD01000013">
    <property type="protein sequence ID" value="PKG29651.1"/>
    <property type="molecule type" value="Genomic_DNA"/>
</dbReference>
<dbReference type="Pfam" id="PF17247">
    <property type="entry name" value="DUF5316"/>
    <property type="match status" value="1"/>
</dbReference>
<keyword evidence="1" id="KW-0472">Membrane</keyword>
<dbReference type="AlphaFoldDB" id="A0A2N0ZJH8"/>
<feature type="transmembrane region" description="Helical" evidence="1">
    <location>
        <begin position="5"/>
        <end position="21"/>
    </location>
</feature>
<keyword evidence="1" id="KW-1133">Transmembrane helix</keyword>
<evidence type="ECO:0000256" key="1">
    <source>
        <dbReference type="SAM" id="Phobius"/>
    </source>
</evidence>
<sequence length="95" mass="10209">MKKSILIGTITACSLFILALITSLDIFIYIVGGLGIVCFLLSGVLGGALISGDQIRANIHTETKDHRDKRNTGMYMLALFGLPNFIAGILLTVLK</sequence>